<feature type="binding site" evidence="7">
    <location>
        <position position="132"/>
    </location>
    <ligand>
        <name>Fe cation</name>
        <dbReference type="ChEBI" id="CHEBI:24875"/>
    </ligand>
</feature>
<dbReference type="GO" id="GO:0016714">
    <property type="term" value="F:oxidoreductase activity, acting on paired donors, with incorporation or reduction of molecular oxygen, reduced pteridine as one donor, and incorporation of one atom of oxygen"/>
    <property type="evidence" value="ECO:0007669"/>
    <property type="project" value="InterPro"/>
</dbReference>
<evidence type="ECO:0000256" key="5">
    <source>
        <dbReference type="ARBA" id="ARBA00023004"/>
    </source>
</evidence>
<feature type="binding site" evidence="7">
    <location>
        <position position="217"/>
    </location>
    <ligand>
        <name>Fe cation</name>
        <dbReference type="ChEBI" id="CHEBI:24875"/>
    </ligand>
</feature>
<dbReference type="InterPro" id="IPR001273">
    <property type="entry name" value="ArAA_hydroxylase"/>
</dbReference>
<evidence type="ECO:0000256" key="6">
    <source>
        <dbReference type="ARBA" id="ARBA00023033"/>
    </source>
</evidence>
<dbReference type="Proteomes" id="UP000470771">
    <property type="component" value="Unassembled WGS sequence"/>
</dbReference>
<name>A0A6N9NQM1_9FLAO</name>
<dbReference type="AlphaFoldDB" id="A0A6N9NQM1"/>
<comment type="similarity">
    <text evidence="2">Belongs to the biopterin-dependent aromatic amino acid hydroxylase family.</text>
</comment>
<protein>
    <submittedName>
        <fullName evidence="9">Aromatic amino acid hydroxylase</fullName>
    </submittedName>
</protein>
<evidence type="ECO:0000256" key="3">
    <source>
        <dbReference type="ARBA" id="ARBA00022723"/>
    </source>
</evidence>
<keyword evidence="4" id="KW-0560">Oxidoreductase</keyword>
<reference evidence="9 10" key="1">
    <citation type="submission" date="2019-12" db="EMBL/GenBank/DDBJ databases">
        <authorList>
            <person name="Zhao J."/>
        </authorList>
    </citation>
    <scope>NUCLEOTIDE SEQUENCE [LARGE SCALE GENOMIC DNA]</scope>
    <source>
        <strain evidence="9 10">S-15</strain>
    </source>
</reference>
<comment type="caution">
    <text evidence="9">The sequence shown here is derived from an EMBL/GenBank/DDBJ whole genome shotgun (WGS) entry which is preliminary data.</text>
</comment>
<keyword evidence="3 7" id="KW-0479">Metal-binding</keyword>
<dbReference type="InterPro" id="IPR019774">
    <property type="entry name" value="Aromatic-AA_hydroxylase_C"/>
</dbReference>
<dbReference type="NCBIfam" id="NF010657">
    <property type="entry name" value="PRK14056.1"/>
    <property type="match status" value="1"/>
</dbReference>
<dbReference type="PROSITE" id="PS51410">
    <property type="entry name" value="BH4_AAA_HYDROXYL_2"/>
    <property type="match status" value="1"/>
</dbReference>
<dbReference type="InterPro" id="IPR036951">
    <property type="entry name" value="ArAA_hydroxylase_sf"/>
</dbReference>
<dbReference type="Gene3D" id="1.10.800.10">
    <property type="entry name" value="Aromatic amino acid hydroxylase"/>
    <property type="match status" value="1"/>
</dbReference>
<dbReference type="RefSeq" id="WP_160633663.1">
    <property type="nucleotide sequence ID" value="NZ_WWNE01000009.1"/>
</dbReference>
<feature type="domain" description="Biopterin-dependent aromatic amino acid hydroxylase family profile" evidence="8">
    <location>
        <begin position="1"/>
        <end position="338"/>
    </location>
</feature>
<dbReference type="PANTHER" id="PTHR11473:SF24">
    <property type="entry name" value="PHENYLALANINE-4-HYDROXYLASE"/>
    <property type="match status" value="1"/>
</dbReference>
<dbReference type="SUPFAM" id="SSF56534">
    <property type="entry name" value="Aromatic aminoacid monoxygenases, catalytic and oligomerization domains"/>
    <property type="match status" value="1"/>
</dbReference>
<evidence type="ECO:0000313" key="9">
    <source>
        <dbReference type="EMBL" id="NBG66705.1"/>
    </source>
</evidence>
<evidence type="ECO:0000256" key="7">
    <source>
        <dbReference type="PIRSR" id="PIRSR601273-2"/>
    </source>
</evidence>
<dbReference type="InterPro" id="IPR036329">
    <property type="entry name" value="Aro-AA_hydroxylase_C_sf"/>
</dbReference>
<dbReference type="PANTHER" id="PTHR11473">
    <property type="entry name" value="AROMATIC AMINO ACID HYDROXYLASE"/>
    <property type="match status" value="1"/>
</dbReference>
<evidence type="ECO:0000313" key="10">
    <source>
        <dbReference type="Proteomes" id="UP000470771"/>
    </source>
</evidence>
<organism evidence="9 10">
    <name type="scientific">Acidiluteibacter ferrifornacis</name>
    <dbReference type="NCBI Taxonomy" id="2692424"/>
    <lineage>
        <taxon>Bacteria</taxon>
        <taxon>Pseudomonadati</taxon>
        <taxon>Bacteroidota</taxon>
        <taxon>Flavobacteriia</taxon>
        <taxon>Flavobacteriales</taxon>
        <taxon>Cryomorphaceae</taxon>
        <taxon>Acidiluteibacter</taxon>
    </lineage>
</organism>
<dbReference type="Gene3D" id="1.20.58.690">
    <property type="match status" value="1"/>
</dbReference>
<dbReference type="GO" id="GO:0009072">
    <property type="term" value="P:aromatic amino acid metabolic process"/>
    <property type="evidence" value="ECO:0007669"/>
    <property type="project" value="InterPro"/>
</dbReference>
<sequence>MESNPLIDRLPSHLKQFIVEQSSADYTAQDQAVWRYVMRQNVNYLSKVAHGSYLEGLAKTGIDIEEIPEMYGMNRILKEIGWAAVAVDGFIPPSAFMEFQAYKVLVIAADIRTIDHIEYTPAPDIIHESAGHAPIIADPQYAEYLRFFGEIGAKAMSSAKDYELYEAIRHLSIIKENPNTKEEDIVKAEKWVDEISANMGEPSEMSRIRNLHWWTVEYGLIGTLEDPKIYGAGLLSSIGESYSCMQDDVKKIPYSIAAADQAFDITKPQPQLYVTPSFNTLTRVLNEFADTMALRRGGAYGLKLAVESKAVATAEYSSGLQICGVFTDYITDENEELAYVQTTGPTMLAYYDQALVGHGKDAHGDGFGSPVGMLLGYTKPIEKMSYAELKEKGIETGRTIKMEFESGVKIEGYLYLLRKNRYGNVILMTLKECTVTYGDRILFSPDWGLYDMAVGAQIKSVFNGPSDAEAFKLEFKVPEEKTQKIIFNDKEKKLHALYRKVRQIREDVFSEEALLEIWSILKKDYFNEWLLPLEIAELLSKEKSSPEVVDEITRHLYQLSDKRPEIATLINNGLNAYLNQTPTKV</sequence>
<dbReference type="Pfam" id="PF00351">
    <property type="entry name" value="Biopterin_H"/>
    <property type="match status" value="2"/>
</dbReference>
<evidence type="ECO:0000256" key="2">
    <source>
        <dbReference type="ARBA" id="ARBA00009712"/>
    </source>
</evidence>
<evidence type="ECO:0000256" key="1">
    <source>
        <dbReference type="ARBA" id="ARBA00001954"/>
    </source>
</evidence>
<keyword evidence="10" id="KW-1185">Reference proteome</keyword>
<keyword evidence="6" id="KW-0503">Monooxygenase</keyword>
<keyword evidence="5 7" id="KW-0408">Iron</keyword>
<evidence type="ECO:0000259" key="8">
    <source>
        <dbReference type="PROSITE" id="PS51410"/>
    </source>
</evidence>
<dbReference type="GO" id="GO:0005506">
    <property type="term" value="F:iron ion binding"/>
    <property type="evidence" value="ECO:0007669"/>
    <property type="project" value="InterPro"/>
</dbReference>
<comment type="cofactor">
    <cofactor evidence="1 7">
        <name>Fe(2+)</name>
        <dbReference type="ChEBI" id="CHEBI:29033"/>
    </cofactor>
</comment>
<feature type="binding site" evidence="7">
    <location>
        <position position="127"/>
    </location>
    <ligand>
        <name>Fe cation</name>
        <dbReference type="ChEBI" id="CHEBI:24875"/>
    </ligand>
</feature>
<gene>
    <name evidence="9" type="ORF">GQN54_11320</name>
</gene>
<dbReference type="EMBL" id="WWNE01000009">
    <property type="protein sequence ID" value="NBG66705.1"/>
    <property type="molecule type" value="Genomic_DNA"/>
</dbReference>
<evidence type="ECO:0000256" key="4">
    <source>
        <dbReference type="ARBA" id="ARBA00023002"/>
    </source>
</evidence>
<accession>A0A6N9NQM1</accession>
<proteinExistence type="inferred from homology"/>